<dbReference type="InterPro" id="IPR052413">
    <property type="entry name" value="SUR7_domain"/>
</dbReference>
<feature type="region of interest" description="Disordered" evidence="1">
    <location>
        <begin position="397"/>
        <end position="463"/>
    </location>
</feature>
<evidence type="ECO:0000313" key="4">
    <source>
        <dbReference type="Proteomes" id="UP000275078"/>
    </source>
</evidence>
<reference evidence="3 4" key="1">
    <citation type="journal article" date="2018" name="Nat. Ecol. Evol.">
        <title>Pezizomycetes genomes reveal the molecular basis of ectomycorrhizal truffle lifestyle.</title>
        <authorList>
            <person name="Murat C."/>
            <person name="Payen T."/>
            <person name="Noel B."/>
            <person name="Kuo A."/>
            <person name="Morin E."/>
            <person name="Chen J."/>
            <person name="Kohler A."/>
            <person name="Krizsan K."/>
            <person name="Balestrini R."/>
            <person name="Da Silva C."/>
            <person name="Montanini B."/>
            <person name="Hainaut M."/>
            <person name="Levati E."/>
            <person name="Barry K.W."/>
            <person name="Belfiori B."/>
            <person name="Cichocki N."/>
            <person name="Clum A."/>
            <person name="Dockter R.B."/>
            <person name="Fauchery L."/>
            <person name="Guy J."/>
            <person name="Iotti M."/>
            <person name="Le Tacon F."/>
            <person name="Lindquist E.A."/>
            <person name="Lipzen A."/>
            <person name="Malagnac F."/>
            <person name="Mello A."/>
            <person name="Molinier V."/>
            <person name="Miyauchi S."/>
            <person name="Poulain J."/>
            <person name="Riccioni C."/>
            <person name="Rubini A."/>
            <person name="Sitrit Y."/>
            <person name="Splivallo R."/>
            <person name="Traeger S."/>
            <person name="Wang M."/>
            <person name="Zifcakova L."/>
            <person name="Wipf D."/>
            <person name="Zambonelli A."/>
            <person name="Paolocci F."/>
            <person name="Nowrousian M."/>
            <person name="Ottonello S."/>
            <person name="Baldrian P."/>
            <person name="Spatafora J.W."/>
            <person name="Henrissat B."/>
            <person name="Nagy L.G."/>
            <person name="Aury J.M."/>
            <person name="Wincker P."/>
            <person name="Grigoriev I.V."/>
            <person name="Bonfante P."/>
            <person name="Martin F.M."/>
        </authorList>
    </citation>
    <scope>NUCLEOTIDE SEQUENCE [LARGE SCALE GENOMIC DNA]</scope>
    <source>
        <strain evidence="3 4">RN42</strain>
    </source>
</reference>
<keyword evidence="4" id="KW-1185">Reference proteome</keyword>
<feature type="transmembrane region" description="Helical" evidence="2">
    <location>
        <begin position="283"/>
        <end position="304"/>
    </location>
</feature>
<feature type="region of interest" description="Disordered" evidence="1">
    <location>
        <begin position="104"/>
        <end position="140"/>
    </location>
</feature>
<dbReference type="Gene3D" id="1.20.140.150">
    <property type="match status" value="1"/>
</dbReference>
<sequence>MMILKPHDDGIRDSSRSQAFGLHEAGFFSTFQLLSLLTLSSFLQLLFLYHPTSESQVDRSTLHSFVLIFTLYDTPTHIPLLHSSDDTRQFSLLLFGSLASNQQKKHKNTTTSANHQQKHHLDNRDTKQQNGQTSKSRVDTRWVTDPDLRKKWPVDKKSGFKDYPKETKASELGLADFYTVGLWNTCEGKFKVDSADDKPIWKITKCNKAKGDFYFDMIKILQKSSHFSDKEDVPKRIRDAKSMSKKFHKVVLFCYVIAVIASILSFLVGWFGLFSRWGSCITLLFVLLATGSTFAASLLATIIFQGYRGAFRLTRSKFGIDTQINGLVQALAWIAFAITFVASFFWIFSSCCCSGKRDKIMGKDSEKKKGKNFDDGDSIMGSAGVNSSSNRVVNINIQNANPGNGQQGVSRSSFESQSLGPPAAGGAAPQYVYSSQQTGERHTGMPITPGPLHPTTPGMYTPGVYQDFNTAKFTEQAPVRNARGPFEAYRI</sequence>
<feature type="compositionally biased region" description="Low complexity" evidence="1">
    <location>
        <begin position="420"/>
        <end position="429"/>
    </location>
</feature>
<dbReference type="EMBL" id="ML119803">
    <property type="protein sequence ID" value="RPA74030.1"/>
    <property type="molecule type" value="Genomic_DNA"/>
</dbReference>
<feature type="transmembrane region" description="Helical" evidence="2">
    <location>
        <begin position="25"/>
        <end position="49"/>
    </location>
</feature>
<proteinExistence type="predicted"/>
<dbReference type="Pfam" id="PF06687">
    <property type="entry name" value="SUR7"/>
    <property type="match status" value="1"/>
</dbReference>
<keyword evidence="2" id="KW-0812">Transmembrane</keyword>
<dbReference type="PANTHER" id="PTHR28019:SF3">
    <property type="entry name" value="INTEGRAL MEMBRANE PROTEIN (AFU_ORTHOLOGUE AFUA_6G07470)"/>
    <property type="match status" value="1"/>
</dbReference>
<dbReference type="InterPro" id="IPR009571">
    <property type="entry name" value="SUR7/Rim9-like_fungi"/>
</dbReference>
<dbReference type="GO" id="GO:0005886">
    <property type="term" value="C:plasma membrane"/>
    <property type="evidence" value="ECO:0007669"/>
    <property type="project" value="InterPro"/>
</dbReference>
<gene>
    <name evidence="3" type="ORF">BJ508DRAFT_244118</name>
</gene>
<evidence type="ECO:0000313" key="3">
    <source>
        <dbReference type="EMBL" id="RPA74030.1"/>
    </source>
</evidence>
<organism evidence="3 4">
    <name type="scientific">Ascobolus immersus RN42</name>
    <dbReference type="NCBI Taxonomy" id="1160509"/>
    <lineage>
        <taxon>Eukaryota</taxon>
        <taxon>Fungi</taxon>
        <taxon>Dikarya</taxon>
        <taxon>Ascomycota</taxon>
        <taxon>Pezizomycotina</taxon>
        <taxon>Pezizomycetes</taxon>
        <taxon>Pezizales</taxon>
        <taxon>Ascobolaceae</taxon>
        <taxon>Ascobolus</taxon>
    </lineage>
</organism>
<evidence type="ECO:0008006" key="5">
    <source>
        <dbReference type="Google" id="ProtNLM"/>
    </source>
</evidence>
<feature type="transmembrane region" description="Helical" evidence="2">
    <location>
        <begin position="250"/>
        <end position="271"/>
    </location>
</feature>
<dbReference type="OrthoDB" id="4480814at2759"/>
<keyword evidence="2" id="KW-0472">Membrane</keyword>
<name>A0A3N4HQG1_ASCIM</name>
<protein>
    <recommendedName>
        <fullName evidence="5">SUR7-domain-containing protein</fullName>
    </recommendedName>
</protein>
<keyword evidence="2" id="KW-1133">Transmembrane helix</keyword>
<dbReference type="AlphaFoldDB" id="A0A3N4HQG1"/>
<dbReference type="GO" id="GO:0031505">
    <property type="term" value="P:fungal-type cell wall organization"/>
    <property type="evidence" value="ECO:0007669"/>
    <property type="project" value="TreeGrafter"/>
</dbReference>
<dbReference type="Proteomes" id="UP000275078">
    <property type="component" value="Unassembled WGS sequence"/>
</dbReference>
<dbReference type="PANTHER" id="PTHR28019">
    <property type="entry name" value="CELL MEMBRANE PROTEIN YLR413W-RELATED"/>
    <property type="match status" value="1"/>
</dbReference>
<feature type="transmembrane region" description="Helical" evidence="2">
    <location>
        <begin position="324"/>
        <end position="348"/>
    </location>
</feature>
<evidence type="ECO:0000256" key="1">
    <source>
        <dbReference type="SAM" id="MobiDB-lite"/>
    </source>
</evidence>
<accession>A0A3N4HQG1</accession>
<evidence type="ECO:0000256" key="2">
    <source>
        <dbReference type="SAM" id="Phobius"/>
    </source>
</evidence>
<dbReference type="GO" id="GO:0051285">
    <property type="term" value="C:cell cortex of cell tip"/>
    <property type="evidence" value="ECO:0007669"/>
    <property type="project" value="TreeGrafter"/>
</dbReference>
<feature type="compositionally biased region" description="Polar residues" evidence="1">
    <location>
        <begin position="397"/>
        <end position="419"/>
    </location>
</feature>